<gene>
    <name evidence="1" type="ORF">Q8947_14860</name>
</gene>
<proteinExistence type="predicted"/>
<dbReference type="RefSeq" id="WP_347287777.1">
    <property type="nucleotide sequence ID" value="NZ_JAUZQE010000075.1"/>
</dbReference>
<comment type="caution">
    <text evidence="1">The sequence shown here is derived from an EMBL/GenBank/DDBJ whole genome shotgun (WGS) entry which is preliminary data.</text>
</comment>
<feature type="non-terminal residue" evidence="1">
    <location>
        <position position="137"/>
    </location>
</feature>
<reference evidence="1 2" key="1">
    <citation type="submission" date="2023-08" db="EMBL/GenBank/DDBJ databases">
        <title>Alcaligenaceae gen. nov., a novel taxon isolated from the sludge of Yixing Pesticide Factory.</title>
        <authorList>
            <person name="Ruan L."/>
        </authorList>
    </citation>
    <scope>NUCLEOTIDE SEQUENCE [LARGE SCALE GENOMIC DNA]</scope>
    <source>
        <strain evidence="1 2">LG-2</strain>
    </source>
</reference>
<keyword evidence="2" id="KW-1185">Reference proteome</keyword>
<dbReference type="EMBL" id="JAUZQE010000075">
    <property type="protein sequence ID" value="MDR4127250.1"/>
    <property type="molecule type" value="Genomic_DNA"/>
</dbReference>
<protein>
    <recommendedName>
        <fullName evidence="3">Integrase</fullName>
    </recommendedName>
</protein>
<accession>A0ABU1D9Y2</accession>
<name>A0ABU1D9Y2_9BURK</name>
<evidence type="ECO:0008006" key="3">
    <source>
        <dbReference type="Google" id="ProtNLM"/>
    </source>
</evidence>
<sequence length="137" mass="15498">MPNNHAKKNQSLTVPQHFYRPKTSRNWYVRLVPPAHLKGVPGVEDLRKSTGHADLKRARPIGQTLIAERLREWDALVVPEIFISAVICAFHAAKSHSFRTPRLSFKRSPGRLAAKAGQNRRGIVPFARHKKIALRKG</sequence>
<organism evidence="1 2">
    <name type="scientific">Yanghanlia caeni</name>
    <dbReference type="NCBI Taxonomy" id="3064283"/>
    <lineage>
        <taxon>Bacteria</taxon>
        <taxon>Pseudomonadati</taxon>
        <taxon>Pseudomonadota</taxon>
        <taxon>Betaproteobacteria</taxon>
        <taxon>Burkholderiales</taxon>
        <taxon>Alcaligenaceae</taxon>
        <taxon>Yanghanlia</taxon>
    </lineage>
</organism>
<dbReference type="Proteomes" id="UP001232156">
    <property type="component" value="Unassembled WGS sequence"/>
</dbReference>
<evidence type="ECO:0000313" key="2">
    <source>
        <dbReference type="Proteomes" id="UP001232156"/>
    </source>
</evidence>
<evidence type="ECO:0000313" key="1">
    <source>
        <dbReference type="EMBL" id="MDR4127250.1"/>
    </source>
</evidence>